<comment type="subcellular location">
    <subcellularLocation>
        <location evidence="2">Gas vesicle</location>
    </subcellularLocation>
</comment>
<dbReference type="Pfam" id="PF00741">
    <property type="entry name" value="Gas_vesicle"/>
    <property type="match status" value="1"/>
</dbReference>
<gene>
    <name evidence="5" type="ORF">GCM10009827_085880</name>
</gene>
<dbReference type="InterPro" id="IPR050530">
    <property type="entry name" value="GvpA"/>
</dbReference>
<evidence type="ECO:0000313" key="6">
    <source>
        <dbReference type="Proteomes" id="UP001501470"/>
    </source>
</evidence>
<dbReference type="PANTHER" id="PTHR35344:SF4">
    <property type="entry name" value="GAS VESICLE PROTEIN A1"/>
    <property type="match status" value="1"/>
</dbReference>
<sequence length="163" mass="17841">MVASPGMGPAPALGTGHQPTNLADILERVLDRGLVIAGDIQVNLLDIELLTLKLRLVIASVDTARQLGIDWWETDPWLSSSSRRAVERGDARREALGRDDRERDDLGPDDLGQSARPAVEPGGDRRAGRPAVEPAHQAAENDRYPADGEARPRSRSRRRGDER</sequence>
<evidence type="ECO:0000256" key="4">
    <source>
        <dbReference type="SAM" id="MobiDB-lite"/>
    </source>
</evidence>
<feature type="compositionally biased region" description="Basic and acidic residues" evidence="4">
    <location>
        <begin position="139"/>
        <end position="152"/>
    </location>
</feature>
<comment type="caution">
    <text evidence="5">The sequence shown here is derived from an EMBL/GenBank/DDBJ whole genome shotgun (WGS) entry which is preliminary data.</text>
</comment>
<feature type="compositionally biased region" description="Basic and acidic residues" evidence="4">
    <location>
        <begin position="84"/>
        <end position="106"/>
    </location>
</feature>
<evidence type="ECO:0000256" key="1">
    <source>
        <dbReference type="ARBA" id="ARBA00022987"/>
    </source>
</evidence>
<reference evidence="5 6" key="1">
    <citation type="journal article" date="2019" name="Int. J. Syst. Evol. Microbiol.">
        <title>The Global Catalogue of Microorganisms (GCM) 10K type strain sequencing project: providing services to taxonomists for standard genome sequencing and annotation.</title>
        <authorList>
            <consortium name="The Broad Institute Genomics Platform"/>
            <consortium name="The Broad Institute Genome Sequencing Center for Infectious Disease"/>
            <person name="Wu L."/>
            <person name="Ma J."/>
        </authorList>
    </citation>
    <scope>NUCLEOTIDE SEQUENCE [LARGE SCALE GENOMIC DNA]</scope>
    <source>
        <strain evidence="5 6">JCM 15933</strain>
    </source>
</reference>
<keyword evidence="1" id="KW-0304">Gas vesicle</keyword>
<proteinExistence type="inferred from homology"/>
<comment type="similarity">
    <text evidence="3">Belongs to the gas vesicle GvpA family.</text>
</comment>
<organism evidence="5 6">
    <name type="scientific">Dactylosporangium maewongense</name>
    <dbReference type="NCBI Taxonomy" id="634393"/>
    <lineage>
        <taxon>Bacteria</taxon>
        <taxon>Bacillati</taxon>
        <taxon>Actinomycetota</taxon>
        <taxon>Actinomycetes</taxon>
        <taxon>Micromonosporales</taxon>
        <taxon>Micromonosporaceae</taxon>
        <taxon>Dactylosporangium</taxon>
    </lineage>
</organism>
<evidence type="ECO:0000313" key="5">
    <source>
        <dbReference type="EMBL" id="GAA1552018.1"/>
    </source>
</evidence>
<feature type="compositionally biased region" description="Basic residues" evidence="4">
    <location>
        <begin position="153"/>
        <end position="163"/>
    </location>
</feature>
<evidence type="ECO:0000256" key="2">
    <source>
        <dbReference type="ARBA" id="ARBA00035108"/>
    </source>
</evidence>
<feature type="region of interest" description="Disordered" evidence="4">
    <location>
        <begin position="79"/>
        <end position="163"/>
    </location>
</feature>
<dbReference type="PANTHER" id="PTHR35344">
    <property type="entry name" value="GAS VESICLE STRUCTURAL PROTEIN 2-RELATED"/>
    <property type="match status" value="1"/>
</dbReference>
<name>A0ABN2C3G9_9ACTN</name>
<keyword evidence="6" id="KW-1185">Reference proteome</keyword>
<dbReference type="Proteomes" id="UP001501470">
    <property type="component" value="Unassembled WGS sequence"/>
</dbReference>
<evidence type="ECO:0000256" key="3">
    <source>
        <dbReference type="ARBA" id="ARBA00035646"/>
    </source>
</evidence>
<dbReference type="InterPro" id="IPR000638">
    <property type="entry name" value="Gas-vesicle_GvpA-like"/>
</dbReference>
<protein>
    <recommendedName>
        <fullName evidence="7">Gas vesicle structural protein</fullName>
    </recommendedName>
</protein>
<dbReference type="EMBL" id="BAAAQD010000022">
    <property type="protein sequence ID" value="GAA1552018.1"/>
    <property type="molecule type" value="Genomic_DNA"/>
</dbReference>
<dbReference type="PROSITE" id="PS00234">
    <property type="entry name" value="GAS_VESICLE_A_1"/>
    <property type="match status" value="1"/>
</dbReference>
<evidence type="ECO:0008006" key="7">
    <source>
        <dbReference type="Google" id="ProtNLM"/>
    </source>
</evidence>
<accession>A0ABN2C3G9</accession>
<dbReference type="InterPro" id="IPR018493">
    <property type="entry name" value="GvpA-like_CS"/>
</dbReference>
<dbReference type="RefSeq" id="WP_344509645.1">
    <property type="nucleotide sequence ID" value="NZ_BAAAQD010000022.1"/>
</dbReference>